<organism evidence="11 12">
    <name type="scientific">Phycicoccus duodecadis</name>
    <dbReference type="NCBI Taxonomy" id="173053"/>
    <lineage>
        <taxon>Bacteria</taxon>
        <taxon>Bacillati</taxon>
        <taxon>Actinomycetota</taxon>
        <taxon>Actinomycetes</taxon>
        <taxon>Micrococcales</taxon>
        <taxon>Intrasporangiaceae</taxon>
        <taxon>Phycicoccus</taxon>
    </lineage>
</organism>
<evidence type="ECO:0000256" key="5">
    <source>
        <dbReference type="ARBA" id="ARBA00023002"/>
    </source>
</evidence>
<dbReference type="PANTHER" id="PTHR11530:SF11">
    <property type="entry name" value="D-ASPARTATE OXIDASE"/>
    <property type="match status" value="1"/>
</dbReference>
<dbReference type="GO" id="GO:0019478">
    <property type="term" value="P:D-amino acid catabolic process"/>
    <property type="evidence" value="ECO:0007669"/>
    <property type="project" value="TreeGrafter"/>
</dbReference>
<dbReference type="Gene3D" id="3.40.50.720">
    <property type="entry name" value="NAD(P)-binding Rossmann-like Domain"/>
    <property type="match status" value="1"/>
</dbReference>
<feature type="binding site" evidence="9">
    <location>
        <position position="210"/>
    </location>
    <ligand>
        <name>D-dopa</name>
        <dbReference type="ChEBI" id="CHEBI:149689"/>
    </ligand>
</feature>
<accession>A0A2N3YKI3</accession>
<dbReference type="AlphaFoldDB" id="A0A2N3YKI3"/>
<comment type="catalytic activity">
    <reaction evidence="8">
        <text>a D-alpha-amino acid + O2 + H2O = a 2-oxocarboxylate + H2O2 + NH4(+)</text>
        <dbReference type="Rhea" id="RHEA:21816"/>
        <dbReference type="ChEBI" id="CHEBI:15377"/>
        <dbReference type="ChEBI" id="CHEBI:15379"/>
        <dbReference type="ChEBI" id="CHEBI:16240"/>
        <dbReference type="ChEBI" id="CHEBI:28938"/>
        <dbReference type="ChEBI" id="CHEBI:35179"/>
        <dbReference type="ChEBI" id="CHEBI:59871"/>
        <dbReference type="EC" id="1.4.3.3"/>
    </reaction>
    <physiologicalReaction direction="left-to-right" evidence="8">
        <dbReference type="Rhea" id="RHEA:21817"/>
    </physiologicalReaction>
</comment>
<keyword evidence="4 9" id="KW-0274">FAD</keyword>
<dbReference type="SUPFAM" id="SSF54373">
    <property type="entry name" value="FAD-linked reductases, C-terminal domain"/>
    <property type="match status" value="1"/>
</dbReference>
<feature type="binding site" evidence="9">
    <location>
        <position position="167"/>
    </location>
    <ligand>
        <name>FAD</name>
        <dbReference type="ChEBI" id="CHEBI:57692"/>
    </ligand>
</feature>
<feature type="binding site" evidence="9">
    <location>
        <begin position="289"/>
        <end position="294"/>
    </location>
    <ligand>
        <name>FAD</name>
        <dbReference type="ChEBI" id="CHEBI:57692"/>
    </ligand>
</feature>
<dbReference type="InterPro" id="IPR023209">
    <property type="entry name" value="DAO"/>
</dbReference>
<evidence type="ECO:0000256" key="6">
    <source>
        <dbReference type="ARBA" id="ARBA00039101"/>
    </source>
</evidence>
<comment type="similarity">
    <text evidence="2">Belongs to the DAMOX/DASOX family.</text>
</comment>
<dbReference type="Pfam" id="PF01266">
    <property type="entry name" value="DAO"/>
    <property type="match status" value="1"/>
</dbReference>
<keyword evidence="12" id="KW-1185">Reference proteome</keyword>
<evidence type="ECO:0000256" key="2">
    <source>
        <dbReference type="ARBA" id="ARBA00006730"/>
    </source>
</evidence>
<evidence type="ECO:0000256" key="9">
    <source>
        <dbReference type="PIRSR" id="PIRSR000189-1"/>
    </source>
</evidence>
<feature type="binding site" evidence="9">
    <location>
        <position position="290"/>
    </location>
    <ligand>
        <name>D-dopa</name>
        <dbReference type="ChEBI" id="CHEBI:149689"/>
    </ligand>
</feature>
<dbReference type="RefSeq" id="WP_211284017.1">
    <property type="nucleotide sequence ID" value="NZ_PJNE01000001.1"/>
</dbReference>
<keyword evidence="5" id="KW-0560">Oxidoreductase</keyword>
<dbReference type="EC" id="1.4.3.3" evidence="6"/>
<feature type="binding site" evidence="9">
    <location>
        <position position="264"/>
    </location>
    <ligand>
        <name>D-dopa</name>
        <dbReference type="ChEBI" id="CHEBI:149689"/>
    </ligand>
</feature>
<dbReference type="PIRSF" id="PIRSF000189">
    <property type="entry name" value="D-aa_oxidase"/>
    <property type="match status" value="1"/>
</dbReference>
<dbReference type="PANTHER" id="PTHR11530">
    <property type="entry name" value="D-AMINO ACID OXIDASE"/>
    <property type="match status" value="1"/>
</dbReference>
<dbReference type="Proteomes" id="UP000233781">
    <property type="component" value="Unassembled WGS sequence"/>
</dbReference>
<evidence type="ECO:0000256" key="3">
    <source>
        <dbReference type="ARBA" id="ARBA00022630"/>
    </source>
</evidence>
<dbReference type="SUPFAM" id="SSF51971">
    <property type="entry name" value="Nucleotide-binding domain"/>
    <property type="match status" value="1"/>
</dbReference>
<comment type="caution">
    <text evidence="11">The sequence shown here is derived from an EMBL/GenBank/DDBJ whole genome shotgun (WGS) entry which is preliminary data.</text>
</comment>
<sequence length="311" mass="32399">MARVTVVGGGVVGLTSALRLAESGHRVRCVRDIPAPATVSAVAGGLWFPYHVQPRDRVVGWGLTSLHRFQALADDPATGVAVREGLLVERAGPDRWWVEGVEGWREATADELPPGATSGVVAGLPLVAMPTYLPWLEQQCLAAGVELATGRVGDLDELEDDLVVLATGLRTPELLPDVLVTPSRGQVALLANPGIERWFVDGDAPDGVTYVLPHAHRVVCGGTDVPGSDLEPDAAVHAAIVARCRAAVPALRDAEVLGSRVGLRPVAPAVDLRVHTVHGRPVVTNVGHGGAGVTLSWGCADEVVGLVADLA</sequence>
<evidence type="ECO:0000256" key="1">
    <source>
        <dbReference type="ARBA" id="ARBA00001974"/>
    </source>
</evidence>
<keyword evidence="3" id="KW-0285">Flavoprotein</keyword>
<feature type="binding site" evidence="9">
    <location>
        <position position="152"/>
    </location>
    <ligand>
        <name>FAD</name>
        <dbReference type="ChEBI" id="CHEBI:57692"/>
    </ligand>
</feature>
<name>A0A2N3YKI3_9MICO</name>
<reference evidence="11 12" key="1">
    <citation type="submission" date="2017-12" db="EMBL/GenBank/DDBJ databases">
        <title>Sequencing the genomes of 1000 Actinobacteria strains.</title>
        <authorList>
            <person name="Klenk H.-P."/>
        </authorList>
    </citation>
    <scope>NUCLEOTIDE SEQUENCE [LARGE SCALE GENOMIC DNA]</scope>
    <source>
        <strain evidence="11 12">DSM 12806</strain>
    </source>
</reference>
<dbReference type="EMBL" id="PJNE01000001">
    <property type="protein sequence ID" value="PKW27364.1"/>
    <property type="molecule type" value="Genomic_DNA"/>
</dbReference>
<feature type="domain" description="FAD dependent oxidoreductase" evidence="10">
    <location>
        <begin position="3"/>
        <end position="304"/>
    </location>
</feature>
<evidence type="ECO:0000313" key="12">
    <source>
        <dbReference type="Proteomes" id="UP000233781"/>
    </source>
</evidence>
<evidence type="ECO:0000256" key="8">
    <source>
        <dbReference type="ARBA" id="ARBA00049547"/>
    </source>
</evidence>
<evidence type="ECO:0000256" key="4">
    <source>
        <dbReference type="ARBA" id="ARBA00022827"/>
    </source>
</evidence>
<evidence type="ECO:0000256" key="7">
    <source>
        <dbReference type="ARBA" id="ARBA00039751"/>
    </source>
</evidence>
<protein>
    <recommendedName>
        <fullName evidence="7">D-amino-acid oxidase</fullName>
        <ecNumber evidence="6">1.4.3.3</ecNumber>
    </recommendedName>
</protein>
<gene>
    <name evidence="11" type="ORF">ATL31_2205</name>
</gene>
<evidence type="ECO:0000313" key="11">
    <source>
        <dbReference type="EMBL" id="PKW27364.1"/>
    </source>
</evidence>
<evidence type="ECO:0000259" key="10">
    <source>
        <dbReference type="Pfam" id="PF01266"/>
    </source>
</evidence>
<dbReference type="GO" id="GO:0003884">
    <property type="term" value="F:D-amino-acid oxidase activity"/>
    <property type="evidence" value="ECO:0007669"/>
    <property type="project" value="UniProtKB-EC"/>
</dbReference>
<dbReference type="GO" id="GO:0005737">
    <property type="term" value="C:cytoplasm"/>
    <property type="evidence" value="ECO:0007669"/>
    <property type="project" value="TreeGrafter"/>
</dbReference>
<comment type="cofactor">
    <cofactor evidence="1 9">
        <name>FAD</name>
        <dbReference type="ChEBI" id="CHEBI:57692"/>
    </cofactor>
</comment>
<dbReference type="InterPro" id="IPR006076">
    <property type="entry name" value="FAD-dep_OxRdtase"/>
</dbReference>
<dbReference type="GO" id="GO:0071949">
    <property type="term" value="F:FAD binding"/>
    <property type="evidence" value="ECO:0007669"/>
    <property type="project" value="InterPro"/>
</dbReference>
<proteinExistence type="inferred from homology"/>
<dbReference type="Gene3D" id="3.30.9.10">
    <property type="entry name" value="D-Amino Acid Oxidase, subunit A, domain 2"/>
    <property type="match status" value="1"/>
</dbReference>